<organism evidence="2 3">
    <name type="scientific">Archangium gephyra</name>
    <dbReference type="NCBI Taxonomy" id="48"/>
    <lineage>
        <taxon>Bacteria</taxon>
        <taxon>Pseudomonadati</taxon>
        <taxon>Myxococcota</taxon>
        <taxon>Myxococcia</taxon>
        <taxon>Myxococcales</taxon>
        <taxon>Cystobacterineae</taxon>
        <taxon>Archangiaceae</taxon>
        <taxon>Archangium</taxon>
    </lineage>
</organism>
<feature type="region of interest" description="Disordered" evidence="1">
    <location>
        <begin position="122"/>
        <end position="144"/>
    </location>
</feature>
<proteinExistence type="predicted"/>
<gene>
    <name evidence="2" type="ORF">DI536_12905</name>
</gene>
<reference evidence="2 3" key="1">
    <citation type="submission" date="2017-08" db="EMBL/GenBank/DDBJ databases">
        <title>Infants hospitalized years apart are colonized by the same room-sourced microbial strains.</title>
        <authorList>
            <person name="Brooks B."/>
            <person name="Olm M.R."/>
            <person name="Firek B.A."/>
            <person name="Baker R."/>
            <person name="Thomas B.C."/>
            <person name="Morowitz M.J."/>
            <person name="Banfield J.F."/>
        </authorList>
    </citation>
    <scope>NUCLEOTIDE SEQUENCE [LARGE SCALE GENOMIC DNA]</scope>
    <source>
        <strain evidence="2">S2_003_000_R2_14</strain>
    </source>
</reference>
<comment type="caution">
    <text evidence="2">The sequence shown here is derived from an EMBL/GenBank/DDBJ whole genome shotgun (WGS) entry which is preliminary data.</text>
</comment>
<dbReference type="Proteomes" id="UP000249061">
    <property type="component" value="Unassembled WGS sequence"/>
</dbReference>
<name>A0A2W5TPD8_9BACT</name>
<sequence length="144" mass="16097">MLFDDVQLLFFDDVSDVERRAAAVRALVGLEVVRVDGEMLRQSLASCWRWSRLRAGSNASATRSHPHLHYSSDWPGHLWSLTLQQAERVALVLVGDMAEAETWAAVMSKGVSYRLSGADGQRSERSVKASRSEARDRNRNGLAR</sequence>
<dbReference type="AlphaFoldDB" id="A0A2W5TPD8"/>
<evidence type="ECO:0000256" key="1">
    <source>
        <dbReference type="SAM" id="MobiDB-lite"/>
    </source>
</evidence>
<dbReference type="EMBL" id="QFQP01000010">
    <property type="protein sequence ID" value="PZR13185.1"/>
    <property type="molecule type" value="Genomic_DNA"/>
</dbReference>
<protein>
    <submittedName>
        <fullName evidence="2">Uncharacterized protein</fullName>
    </submittedName>
</protein>
<accession>A0A2W5TPD8</accession>
<evidence type="ECO:0000313" key="3">
    <source>
        <dbReference type="Proteomes" id="UP000249061"/>
    </source>
</evidence>
<evidence type="ECO:0000313" key="2">
    <source>
        <dbReference type="EMBL" id="PZR13185.1"/>
    </source>
</evidence>